<accession>A0A853I9Y0</accession>
<evidence type="ECO:0000313" key="3">
    <source>
        <dbReference type="EMBL" id="NYZ70083.1"/>
    </source>
</evidence>
<feature type="domain" description="DUF6531" evidence="2">
    <location>
        <begin position="162"/>
        <end position="223"/>
    </location>
</feature>
<dbReference type="EMBL" id="JACCKB010000258">
    <property type="protein sequence ID" value="NYZ70083.1"/>
    <property type="molecule type" value="Genomic_DNA"/>
</dbReference>
<proteinExistence type="predicted"/>
<dbReference type="RefSeq" id="WP_180572021.1">
    <property type="nucleotide sequence ID" value="NZ_JACCKB010000258.1"/>
</dbReference>
<dbReference type="AlphaFoldDB" id="A0A853I9Y0"/>
<comment type="caution">
    <text evidence="3">The sequence shown here is derived from an EMBL/GenBank/DDBJ whole genome shotgun (WGS) entry which is preliminary data.</text>
</comment>
<name>A0A853I9Y0_9GAMM</name>
<dbReference type="Pfam" id="PF20148">
    <property type="entry name" value="DUF6531"/>
    <property type="match status" value="1"/>
</dbReference>
<dbReference type="InterPro" id="IPR045351">
    <property type="entry name" value="DUF6531"/>
</dbReference>
<dbReference type="Proteomes" id="UP000569732">
    <property type="component" value="Unassembled WGS sequence"/>
</dbReference>
<gene>
    <name evidence="3" type="ORF">H0A36_29135</name>
</gene>
<evidence type="ECO:0000313" key="4">
    <source>
        <dbReference type="Proteomes" id="UP000569732"/>
    </source>
</evidence>
<evidence type="ECO:0000256" key="1">
    <source>
        <dbReference type="SAM" id="MobiDB-lite"/>
    </source>
</evidence>
<feature type="region of interest" description="Disordered" evidence="1">
    <location>
        <begin position="142"/>
        <end position="168"/>
    </location>
</feature>
<sequence length="402" mass="46368">MSFIHKFIFLSSIWLVSLSPAYALEYIYWYMILDKYYYFSDPKLGCDWYYENHSAFKEHRNSAYDELRNGSKWNNKYLCGYSATDYLGRPYHNTLGGLSDDYVTCKDNERFDPATFKCVESDNKCPSGFNRNPQTGQCETIQTKKNTGTGDCSQPETTKSTGNPIRVSTGNKFQVETDITGPLPFTRYYNSELKGWSHQYQYQIQQPRDNPKLIYLIRPDGKILPAKQENGQWQTDSDVFLTIFRTTETPSGWLVKTGKQQETYDDQGRLTSLEKTNGNTLTSEWTENQQIIKDAKGNQLTISYGHDYFLSSVRINEHDPVTYTYGPFLRLTMVNYPNRKGLLYHYENGQFPLHLTGITDENGVRFATWTYDNQGRAISSEHAGGKEKVSLEFHDNNATTVT</sequence>
<evidence type="ECO:0000259" key="2">
    <source>
        <dbReference type="Pfam" id="PF20148"/>
    </source>
</evidence>
<feature type="non-terminal residue" evidence="3">
    <location>
        <position position="402"/>
    </location>
</feature>
<reference evidence="3 4" key="1">
    <citation type="submission" date="2020-07" db="EMBL/GenBank/DDBJ databases">
        <title>Endozoicomonas sp. nov., isolated from sediment.</title>
        <authorList>
            <person name="Gu T."/>
        </authorList>
    </citation>
    <scope>NUCLEOTIDE SEQUENCE [LARGE SCALE GENOMIC DNA]</scope>
    <source>
        <strain evidence="3 4">SM1973</strain>
    </source>
</reference>
<organism evidence="3 4">
    <name type="scientific">Spartinivicinus marinus</name>
    <dbReference type="NCBI Taxonomy" id="2994442"/>
    <lineage>
        <taxon>Bacteria</taxon>
        <taxon>Pseudomonadati</taxon>
        <taxon>Pseudomonadota</taxon>
        <taxon>Gammaproteobacteria</taxon>
        <taxon>Oceanospirillales</taxon>
        <taxon>Zooshikellaceae</taxon>
        <taxon>Spartinivicinus</taxon>
    </lineage>
</organism>
<keyword evidence="4" id="KW-1185">Reference proteome</keyword>
<protein>
    <submittedName>
        <fullName evidence="3">RHS repeat protein</fullName>
    </submittedName>
</protein>